<evidence type="ECO:0000313" key="2">
    <source>
        <dbReference type="EMBL" id="WAL68529.1"/>
    </source>
</evidence>
<proteinExistence type="predicted"/>
<dbReference type="EMBL" id="CP113836">
    <property type="protein sequence ID" value="WAL68529.1"/>
    <property type="molecule type" value="Genomic_DNA"/>
</dbReference>
<dbReference type="Proteomes" id="UP001163203">
    <property type="component" value="Chromosome"/>
</dbReference>
<name>A0ABY7BAU2_9PSEU</name>
<keyword evidence="3" id="KW-1185">Reference proteome</keyword>
<sequence length="256" mass="28706">MRESPGDRRTVEEVLEGIALRLLGVADTDSGMPSLAHGWRAVAGYEVVPRYTVAISGENAGEVIDRLWHAAAEELSIYSEDADFLLDLPAPRQDRTGWLRARDLRRARLPSRIHSVTGSWEFIALSENGRRLCAVSKEEYDYWIVARTFTDEQVRRGRESEDRVRAVEREVRNLADRRASLQEVIAFLGSAELHGPLRRITVVGMLVKACGLSVVESRKIASMVEYPSGRLLAPAEQVEEAWRNLVTSGGGDPRRR</sequence>
<evidence type="ECO:0000256" key="1">
    <source>
        <dbReference type="SAM" id="Coils"/>
    </source>
</evidence>
<feature type="coiled-coil region" evidence="1">
    <location>
        <begin position="157"/>
        <end position="184"/>
    </location>
</feature>
<accession>A0ABY7BAU2</accession>
<evidence type="ECO:0000313" key="3">
    <source>
        <dbReference type="Proteomes" id="UP001163203"/>
    </source>
</evidence>
<gene>
    <name evidence="2" type="ORF">ORV05_12385</name>
</gene>
<keyword evidence="1" id="KW-0175">Coiled coil</keyword>
<organism evidence="2 3">
    <name type="scientific">Amycolatopsis cynarae</name>
    <dbReference type="NCBI Taxonomy" id="2995223"/>
    <lineage>
        <taxon>Bacteria</taxon>
        <taxon>Bacillati</taxon>
        <taxon>Actinomycetota</taxon>
        <taxon>Actinomycetes</taxon>
        <taxon>Pseudonocardiales</taxon>
        <taxon>Pseudonocardiaceae</taxon>
        <taxon>Amycolatopsis</taxon>
    </lineage>
</organism>
<dbReference type="RefSeq" id="WP_268758622.1">
    <property type="nucleotide sequence ID" value="NZ_CP113836.1"/>
</dbReference>
<reference evidence="2" key="1">
    <citation type="submission" date="2022-11" db="EMBL/GenBank/DDBJ databases">
        <authorList>
            <person name="Mo P."/>
        </authorList>
    </citation>
    <scope>NUCLEOTIDE SEQUENCE</scope>
    <source>
        <strain evidence="2">HUAS 11-8</strain>
    </source>
</reference>
<protein>
    <submittedName>
        <fullName evidence="2">Uncharacterized protein</fullName>
    </submittedName>
</protein>